<gene>
    <name evidence="1" type="ORF">PGLA2088_LOCUS23638</name>
</gene>
<name>A0A813JVD6_POLGL</name>
<accession>A0A813JVD6</accession>
<evidence type="ECO:0000313" key="2">
    <source>
        <dbReference type="Proteomes" id="UP000626109"/>
    </source>
</evidence>
<dbReference type="EMBL" id="CAJNNW010026229">
    <property type="protein sequence ID" value="CAE8683815.1"/>
    <property type="molecule type" value="Genomic_DNA"/>
</dbReference>
<proteinExistence type="predicted"/>
<evidence type="ECO:0000313" key="1">
    <source>
        <dbReference type="EMBL" id="CAE8683815.1"/>
    </source>
</evidence>
<protein>
    <submittedName>
        <fullName evidence="1">Uncharacterized protein</fullName>
    </submittedName>
</protein>
<organism evidence="1 2">
    <name type="scientific">Polarella glacialis</name>
    <name type="common">Dinoflagellate</name>
    <dbReference type="NCBI Taxonomy" id="89957"/>
    <lineage>
        <taxon>Eukaryota</taxon>
        <taxon>Sar</taxon>
        <taxon>Alveolata</taxon>
        <taxon>Dinophyceae</taxon>
        <taxon>Suessiales</taxon>
        <taxon>Suessiaceae</taxon>
        <taxon>Polarella</taxon>
    </lineage>
</organism>
<reference evidence="1" key="1">
    <citation type="submission" date="2021-02" db="EMBL/GenBank/DDBJ databases">
        <authorList>
            <person name="Dougan E. K."/>
            <person name="Rhodes N."/>
            <person name="Thang M."/>
            <person name="Chan C."/>
        </authorList>
    </citation>
    <scope>NUCLEOTIDE SEQUENCE</scope>
</reference>
<comment type="caution">
    <text evidence="1">The sequence shown here is derived from an EMBL/GenBank/DDBJ whole genome shotgun (WGS) entry which is preliminary data.</text>
</comment>
<sequence>MALFICCAADDGTMTEVENTLPSTRILPLEEADKTGVEEEPVITPGDVLVEIEAPKVVPKDVKIVFQLPDKSQKECIFTQRPLGLDFLKRVPLVVTLIHPLGFAHAAGVEKGWTIKFIAGEPVADDFQAALAQLSSNVAALPAK</sequence>
<dbReference type="AlphaFoldDB" id="A0A813JVD6"/>
<dbReference type="Proteomes" id="UP000626109">
    <property type="component" value="Unassembled WGS sequence"/>
</dbReference>